<dbReference type="RefSeq" id="WP_188948106.1">
    <property type="nucleotide sequence ID" value="NZ_BMPH01000005.1"/>
</dbReference>
<feature type="transmembrane region" description="Helical" evidence="1">
    <location>
        <begin position="12"/>
        <end position="35"/>
    </location>
</feature>
<keyword evidence="3" id="KW-1185">Reference proteome</keyword>
<accession>A0ABS4XMI6</accession>
<dbReference type="Proteomes" id="UP001195422">
    <property type="component" value="Unassembled WGS sequence"/>
</dbReference>
<feature type="transmembrane region" description="Helical" evidence="1">
    <location>
        <begin position="55"/>
        <end position="81"/>
    </location>
</feature>
<dbReference type="EMBL" id="JAGIOJ010000001">
    <property type="protein sequence ID" value="MBP2397720.1"/>
    <property type="molecule type" value="Genomic_DNA"/>
</dbReference>
<proteinExistence type="predicted"/>
<keyword evidence="1" id="KW-0472">Membrane</keyword>
<gene>
    <name evidence="2" type="ORF">JOF39_000801</name>
</gene>
<comment type="caution">
    <text evidence="2">The sequence shown here is derived from an EMBL/GenBank/DDBJ whole genome shotgun (WGS) entry which is preliminary data.</text>
</comment>
<keyword evidence="1" id="KW-0812">Transmembrane</keyword>
<protein>
    <submittedName>
        <fullName evidence="2">Uncharacterized protein</fullName>
    </submittedName>
</protein>
<evidence type="ECO:0000256" key="1">
    <source>
        <dbReference type="SAM" id="Phobius"/>
    </source>
</evidence>
<reference evidence="2 3" key="1">
    <citation type="submission" date="2021-03" db="EMBL/GenBank/DDBJ databases">
        <title>Sequencing the genomes of 1000 actinobacteria strains.</title>
        <authorList>
            <person name="Klenk H.-P."/>
        </authorList>
    </citation>
    <scope>NUCLEOTIDE SEQUENCE [LARGE SCALE GENOMIC DNA]</scope>
    <source>
        <strain evidence="2 3">DSM 20168</strain>
    </source>
</reference>
<keyword evidence="1" id="KW-1133">Transmembrane helix</keyword>
<name>A0ABS4XMI6_GLUPR</name>
<sequence>MSSTRKPGYDTLVFFWCAIICWVLGIASSSANAYFMQNGAITINTWGLTVASMSAIGLFLLAGIFSIVVLHKIIAMLIYLVHRKP</sequence>
<evidence type="ECO:0000313" key="3">
    <source>
        <dbReference type="Proteomes" id="UP001195422"/>
    </source>
</evidence>
<organism evidence="2 3">
    <name type="scientific">Glutamicibacter protophormiae</name>
    <name type="common">Brevibacterium protophormiae</name>
    <dbReference type="NCBI Taxonomy" id="37930"/>
    <lineage>
        <taxon>Bacteria</taxon>
        <taxon>Bacillati</taxon>
        <taxon>Actinomycetota</taxon>
        <taxon>Actinomycetes</taxon>
        <taxon>Micrococcales</taxon>
        <taxon>Micrococcaceae</taxon>
        <taxon>Glutamicibacter</taxon>
    </lineage>
</organism>
<evidence type="ECO:0000313" key="2">
    <source>
        <dbReference type="EMBL" id="MBP2397720.1"/>
    </source>
</evidence>